<dbReference type="PROSITE" id="PS51733">
    <property type="entry name" value="BPL_LPL_CATALYTIC"/>
    <property type="match status" value="1"/>
</dbReference>
<dbReference type="EMBL" id="CP047650">
    <property type="protein sequence ID" value="QHI98941.1"/>
    <property type="molecule type" value="Genomic_DNA"/>
</dbReference>
<protein>
    <submittedName>
        <fullName evidence="3">Biotin--[acetyl-CoA-carboxylase] ligase</fullName>
        <ecNumber evidence="3">6.3.4.15</ecNumber>
    </submittedName>
</protein>
<dbReference type="InterPro" id="IPR004408">
    <property type="entry name" value="Biotin_CoA_COase_ligase"/>
</dbReference>
<reference evidence="3 4" key="1">
    <citation type="submission" date="2020-01" db="EMBL/GenBank/DDBJ databases">
        <title>Genome sequencing of strain KACC 21265.</title>
        <authorList>
            <person name="Heo J."/>
            <person name="Kim S.-J."/>
            <person name="Kim J.-S."/>
            <person name="Hong S.-B."/>
            <person name="Kwon S.-W."/>
        </authorList>
    </citation>
    <scope>NUCLEOTIDE SEQUENCE [LARGE SCALE GENOMIC DNA]</scope>
    <source>
        <strain evidence="3 4">KACC 21265</strain>
    </source>
</reference>
<dbReference type="InterPro" id="IPR045864">
    <property type="entry name" value="aa-tRNA-synth_II/BPL/LPL"/>
</dbReference>
<dbReference type="PANTHER" id="PTHR12835">
    <property type="entry name" value="BIOTIN PROTEIN LIGASE"/>
    <property type="match status" value="1"/>
</dbReference>
<dbReference type="SUPFAM" id="SSF55681">
    <property type="entry name" value="Class II aaRS and biotin synthetases"/>
    <property type="match status" value="1"/>
</dbReference>
<organism evidence="3 4">
    <name type="scientific">Xylophilus rhododendri</name>
    <dbReference type="NCBI Taxonomy" id="2697032"/>
    <lineage>
        <taxon>Bacteria</taxon>
        <taxon>Pseudomonadati</taxon>
        <taxon>Pseudomonadota</taxon>
        <taxon>Betaproteobacteria</taxon>
        <taxon>Burkholderiales</taxon>
        <taxon>Xylophilus</taxon>
    </lineage>
</organism>
<evidence type="ECO:0000256" key="1">
    <source>
        <dbReference type="ARBA" id="ARBA00022598"/>
    </source>
</evidence>
<dbReference type="RefSeq" id="WP_160552594.1">
    <property type="nucleotide sequence ID" value="NZ_CP047650.1"/>
</dbReference>
<dbReference type="GO" id="GO:0005737">
    <property type="term" value="C:cytoplasm"/>
    <property type="evidence" value="ECO:0007669"/>
    <property type="project" value="TreeGrafter"/>
</dbReference>
<dbReference type="PANTHER" id="PTHR12835:SF5">
    <property type="entry name" value="BIOTIN--PROTEIN LIGASE"/>
    <property type="match status" value="1"/>
</dbReference>
<name>A0A857J7B3_9BURK</name>
<evidence type="ECO:0000313" key="3">
    <source>
        <dbReference type="EMBL" id="QHI98941.1"/>
    </source>
</evidence>
<dbReference type="Proteomes" id="UP000464787">
    <property type="component" value="Chromosome"/>
</dbReference>
<accession>A0A857J7B3</accession>
<sequence length="256" mass="27424">MEPQRWPAEAIWQELYPLLPGFTVEILPEIDSTNSELMRRARAGRQEPILLVAEHQTAGRGRLGRGWQAAPGSALTFSFGLPLAPREWSGLSLVAGVAIAEALHPDLGLKWPNDLWWQDRKIGGILVETVGAGDADAERYVVVGAGLNIAQPPSPEDMRTPPAGLRELLPGVAATAVLQAVAPALVRGLLDFAVQGFASWQPRFEARDVLRGRAVVLSDGRRGTAASVDAEGVLRLATAEGWEAVRSAEVSVRPVA</sequence>
<evidence type="ECO:0000313" key="4">
    <source>
        <dbReference type="Proteomes" id="UP000464787"/>
    </source>
</evidence>
<dbReference type="EC" id="6.3.4.15" evidence="3"/>
<dbReference type="GO" id="GO:0004077">
    <property type="term" value="F:biotin--[biotin carboxyl-carrier protein] ligase activity"/>
    <property type="evidence" value="ECO:0007669"/>
    <property type="project" value="UniProtKB-EC"/>
</dbReference>
<dbReference type="KEGG" id="xyk:GT347_13660"/>
<gene>
    <name evidence="3" type="ORF">GT347_13660</name>
</gene>
<dbReference type="AlphaFoldDB" id="A0A857J7B3"/>
<keyword evidence="1 3" id="KW-0436">Ligase</keyword>
<proteinExistence type="predicted"/>
<evidence type="ECO:0000259" key="2">
    <source>
        <dbReference type="PROSITE" id="PS51733"/>
    </source>
</evidence>
<dbReference type="InterPro" id="IPR004143">
    <property type="entry name" value="BPL_LPL_catalytic"/>
</dbReference>
<keyword evidence="4" id="KW-1185">Reference proteome</keyword>
<dbReference type="NCBIfam" id="TIGR00121">
    <property type="entry name" value="birA_ligase"/>
    <property type="match status" value="1"/>
</dbReference>
<dbReference type="Gene3D" id="3.30.930.10">
    <property type="entry name" value="Bira Bifunctional Protein, Domain 2"/>
    <property type="match status" value="1"/>
</dbReference>
<dbReference type="CDD" id="cd16442">
    <property type="entry name" value="BPL"/>
    <property type="match status" value="1"/>
</dbReference>
<feature type="domain" description="BPL/LPL catalytic" evidence="2">
    <location>
        <begin position="9"/>
        <end position="193"/>
    </location>
</feature>
<dbReference type="Pfam" id="PF03099">
    <property type="entry name" value="BPL_LplA_LipB"/>
    <property type="match status" value="1"/>
</dbReference>